<evidence type="ECO:0000256" key="1">
    <source>
        <dbReference type="ARBA" id="ARBA00004496"/>
    </source>
</evidence>
<dbReference type="AlphaFoldDB" id="A0A371X5L0"/>
<dbReference type="Gene3D" id="3.40.50.620">
    <property type="entry name" value="HUPs"/>
    <property type="match status" value="1"/>
</dbReference>
<evidence type="ECO:0000256" key="2">
    <source>
        <dbReference type="ARBA" id="ARBA00004990"/>
    </source>
</evidence>
<evidence type="ECO:0000256" key="4">
    <source>
        <dbReference type="ARBA" id="ARBA00012219"/>
    </source>
</evidence>
<evidence type="ECO:0000256" key="13">
    <source>
        <dbReference type="HAMAP-Rule" id="MF_00158"/>
    </source>
</evidence>
<comment type="caution">
    <text evidence="14">The sequence shown here is derived from an EMBL/GenBank/DDBJ whole genome shotgun (WGS) entry which is preliminary data.</text>
</comment>
<keyword evidence="10 13" id="KW-0067">ATP-binding</keyword>
<comment type="subunit">
    <text evidence="13">Homodimer.</text>
</comment>
<dbReference type="InterPro" id="IPR003721">
    <property type="entry name" value="Pantoate_ligase"/>
</dbReference>
<evidence type="ECO:0000256" key="8">
    <source>
        <dbReference type="ARBA" id="ARBA00022655"/>
    </source>
</evidence>
<evidence type="ECO:0000256" key="12">
    <source>
        <dbReference type="ARBA" id="ARBA00055042"/>
    </source>
</evidence>
<comment type="subcellular location">
    <subcellularLocation>
        <location evidence="1 13">Cytoplasm</location>
    </subcellularLocation>
</comment>
<evidence type="ECO:0000256" key="6">
    <source>
        <dbReference type="ARBA" id="ARBA00022490"/>
    </source>
</evidence>
<comment type="pathway">
    <text evidence="2 13">Cofactor biosynthesis; (R)-pantothenate biosynthesis; (R)-pantothenate from (R)-pantoate and beta-alanine: step 1/1.</text>
</comment>
<comment type="similarity">
    <text evidence="3 13">Belongs to the pantothenate synthetase family.</text>
</comment>
<evidence type="ECO:0000256" key="3">
    <source>
        <dbReference type="ARBA" id="ARBA00009256"/>
    </source>
</evidence>
<proteinExistence type="inferred from homology"/>
<dbReference type="EMBL" id="QURL01000003">
    <property type="protein sequence ID" value="RFC64501.1"/>
    <property type="molecule type" value="Genomic_DNA"/>
</dbReference>
<dbReference type="HAMAP" id="MF_00158">
    <property type="entry name" value="PanC"/>
    <property type="match status" value="1"/>
</dbReference>
<dbReference type="PANTHER" id="PTHR21299">
    <property type="entry name" value="CYTIDYLATE KINASE/PANTOATE-BETA-ALANINE LIGASE"/>
    <property type="match status" value="1"/>
</dbReference>
<comment type="miscellaneous">
    <text evidence="13">The reaction proceeds by a bi uni uni bi ping pong mechanism.</text>
</comment>
<organism evidence="14 15">
    <name type="scientific">Fulvimarina endophytica</name>
    <dbReference type="NCBI Taxonomy" id="2293836"/>
    <lineage>
        <taxon>Bacteria</taxon>
        <taxon>Pseudomonadati</taxon>
        <taxon>Pseudomonadota</taxon>
        <taxon>Alphaproteobacteria</taxon>
        <taxon>Hyphomicrobiales</taxon>
        <taxon>Aurantimonadaceae</taxon>
        <taxon>Fulvimarina</taxon>
    </lineage>
</organism>
<gene>
    <name evidence="13" type="primary">panC</name>
    <name evidence="14" type="ORF">DYI37_09400</name>
</gene>
<dbReference type="PANTHER" id="PTHR21299:SF1">
    <property type="entry name" value="PANTOATE--BETA-ALANINE LIGASE"/>
    <property type="match status" value="1"/>
</dbReference>
<keyword evidence="6 13" id="KW-0963">Cytoplasm</keyword>
<dbReference type="InterPro" id="IPR042176">
    <property type="entry name" value="Pantoate_ligase_C"/>
</dbReference>
<accession>A0A371X5L0</accession>
<evidence type="ECO:0000256" key="7">
    <source>
        <dbReference type="ARBA" id="ARBA00022598"/>
    </source>
</evidence>
<dbReference type="Gene3D" id="3.30.1300.10">
    <property type="entry name" value="Pantoate-beta-alanine ligase, C-terminal domain"/>
    <property type="match status" value="1"/>
</dbReference>
<evidence type="ECO:0000256" key="10">
    <source>
        <dbReference type="ARBA" id="ARBA00022840"/>
    </source>
</evidence>
<evidence type="ECO:0000256" key="9">
    <source>
        <dbReference type="ARBA" id="ARBA00022741"/>
    </source>
</evidence>
<dbReference type="RefSeq" id="WP_116682916.1">
    <property type="nucleotide sequence ID" value="NZ_QURL01000003.1"/>
</dbReference>
<keyword evidence="7 13" id="KW-0436">Ligase</keyword>
<dbReference type="EC" id="6.3.2.1" evidence="4 13"/>
<feature type="active site" description="Proton donor" evidence="13">
    <location>
        <position position="37"/>
    </location>
</feature>
<feature type="binding site" evidence="13">
    <location>
        <position position="153"/>
    </location>
    <ligand>
        <name>(R)-pantoate</name>
        <dbReference type="ChEBI" id="CHEBI:15980"/>
    </ligand>
</feature>
<comment type="catalytic activity">
    <reaction evidence="11 13">
        <text>(R)-pantoate + beta-alanine + ATP = (R)-pantothenate + AMP + diphosphate + H(+)</text>
        <dbReference type="Rhea" id="RHEA:10912"/>
        <dbReference type="ChEBI" id="CHEBI:15378"/>
        <dbReference type="ChEBI" id="CHEBI:15980"/>
        <dbReference type="ChEBI" id="CHEBI:29032"/>
        <dbReference type="ChEBI" id="CHEBI:30616"/>
        <dbReference type="ChEBI" id="CHEBI:33019"/>
        <dbReference type="ChEBI" id="CHEBI:57966"/>
        <dbReference type="ChEBI" id="CHEBI:456215"/>
        <dbReference type="EC" id="6.3.2.1"/>
    </reaction>
</comment>
<dbReference type="InterPro" id="IPR014729">
    <property type="entry name" value="Rossmann-like_a/b/a_fold"/>
</dbReference>
<feature type="binding site" evidence="13">
    <location>
        <begin position="30"/>
        <end position="37"/>
    </location>
    <ligand>
        <name>ATP</name>
        <dbReference type="ChEBI" id="CHEBI:30616"/>
    </ligand>
</feature>
<dbReference type="FunFam" id="3.40.50.620:FF:000114">
    <property type="entry name" value="Pantothenate synthetase"/>
    <property type="match status" value="1"/>
</dbReference>
<feature type="binding site" evidence="13">
    <location>
        <begin position="184"/>
        <end position="187"/>
    </location>
    <ligand>
        <name>ATP</name>
        <dbReference type="ChEBI" id="CHEBI:30616"/>
    </ligand>
</feature>
<feature type="binding site" evidence="13">
    <location>
        <position position="176"/>
    </location>
    <ligand>
        <name>ATP</name>
        <dbReference type="ChEBI" id="CHEBI:30616"/>
    </ligand>
</feature>
<comment type="function">
    <text evidence="12 13">Catalyzes the condensation of pantoate with beta-alanine in an ATP-dependent reaction via a pantoyl-adenylate intermediate.</text>
</comment>
<sequence length="293" mass="31508">MQQHTSIRDLRSHLARERQAGRTIGVVPTMGALHAGHEALIREARAANDVVVVSIFVNPTQFGDAQDLAHYPRTLEKDLALCEAAGADHVFLPDVAEMYGAGEQTKITVSPLGEDLIGTLRPGHFTGVATVVAKLLNIVQPSRAYFGRKDFQQLTIIRRMVADLFIPVEIVGVATVRDADGLALSSRNARLSERERAASVVLSQALFKGAAMIEAGETSLQAVAESMRRRIEAEPLADLRSLDIREAATLGELTTIGSQALVILVTAQIGPVLLIDQREAVPKAGRQATEGGR</sequence>
<dbReference type="GO" id="GO:0005829">
    <property type="term" value="C:cytosol"/>
    <property type="evidence" value="ECO:0007669"/>
    <property type="project" value="TreeGrafter"/>
</dbReference>
<feature type="binding site" evidence="13">
    <location>
        <position position="61"/>
    </location>
    <ligand>
        <name>(R)-pantoate</name>
        <dbReference type="ChEBI" id="CHEBI:15980"/>
    </ligand>
</feature>
<evidence type="ECO:0000313" key="15">
    <source>
        <dbReference type="Proteomes" id="UP000264310"/>
    </source>
</evidence>
<name>A0A371X5L0_9HYPH</name>
<evidence type="ECO:0000256" key="5">
    <source>
        <dbReference type="ARBA" id="ARBA00014155"/>
    </source>
</evidence>
<feature type="binding site" evidence="13">
    <location>
        <position position="61"/>
    </location>
    <ligand>
        <name>beta-alanine</name>
        <dbReference type="ChEBI" id="CHEBI:57966"/>
    </ligand>
</feature>
<dbReference type="OrthoDB" id="9773087at2"/>
<dbReference type="CDD" id="cd00560">
    <property type="entry name" value="PanC"/>
    <property type="match status" value="1"/>
</dbReference>
<keyword evidence="8 13" id="KW-0566">Pantothenate biosynthesis</keyword>
<keyword evidence="9 13" id="KW-0547">Nucleotide-binding</keyword>
<dbReference type="SUPFAM" id="SSF52374">
    <property type="entry name" value="Nucleotidylyl transferase"/>
    <property type="match status" value="1"/>
</dbReference>
<reference evidence="14 15" key="1">
    <citation type="submission" date="2018-08" db="EMBL/GenBank/DDBJ databases">
        <title>Fulvimarina sp. 85, whole genome shotgun sequence.</title>
        <authorList>
            <person name="Tuo L."/>
        </authorList>
    </citation>
    <scope>NUCLEOTIDE SEQUENCE [LARGE SCALE GENOMIC DNA]</scope>
    <source>
        <strain evidence="14 15">85</strain>
    </source>
</reference>
<keyword evidence="15" id="KW-1185">Reference proteome</keyword>
<dbReference type="Proteomes" id="UP000264310">
    <property type="component" value="Unassembled WGS sequence"/>
</dbReference>
<dbReference type="GO" id="GO:0005524">
    <property type="term" value="F:ATP binding"/>
    <property type="evidence" value="ECO:0007669"/>
    <property type="project" value="UniProtKB-KW"/>
</dbReference>
<dbReference type="NCBIfam" id="TIGR00018">
    <property type="entry name" value="panC"/>
    <property type="match status" value="1"/>
</dbReference>
<protein>
    <recommendedName>
        <fullName evidence="5 13">Pantothenate synthetase</fullName>
        <shortName evidence="13">PS</shortName>
        <ecNumber evidence="4 13">6.3.2.1</ecNumber>
    </recommendedName>
    <alternativeName>
        <fullName evidence="13">Pantoate--beta-alanine ligase</fullName>
    </alternativeName>
    <alternativeName>
        <fullName evidence="13">Pantoate-activating enzyme</fullName>
    </alternativeName>
</protein>
<dbReference type="GO" id="GO:0004592">
    <property type="term" value="F:pantoate-beta-alanine ligase activity"/>
    <property type="evidence" value="ECO:0007669"/>
    <property type="project" value="UniProtKB-UniRule"/>
</dbReference>
<dbReference type="GO" id="GO:0015940">
    <property type="term" value="P:pantothenate biosynthetic process"/>
    <property type="evidence" value="ECO:0007669"/>
    <property type="project" value="UniProtKB-UniRule"/>
</dbReference>
<feature type="binding site" evidence="13">
    <location>
        <begin position="147"/>
        <end position="150"/>
    </location>
    <ligand>
        <name>ATP</name>
        <dbReference type="ChEBI" id="CHEBI:30616"/>
    </ligand>
</feature>
<evidence type="ECO:0000256" key="11">
    <source>
        <dbReference type="ARBA" id="ARBA00048258"/>
    </source>
</evidence>
<dbReference type="UniPathway" id="UPA00028">
    <property type="reaction ID" value="UER00005"/>
</dbReference>
<dbReference type="Pfam" id="PF02569">
    <property type="entry name" value="Pantoate_ligase"/>
    <property type="match status" value="1"/>
</dbReference>
<evidence type="ECO:0000313" key="14">
    <source>
        <dbReference type="EMBL" id="RFC64501.1"/>
    </source>
</evidence>